<dbReference type="AlphaFoldDB" id="A0A974A4I8"/>
<feature type="compositionally biased region" description="Basic and acidic residues" evidence="1">
    <location>
        <begin position="12"/>
        <end position="33"/>
    </location>
</feature>
<accession>A0A974A4I8</accession>
<dbReference type="Proteomes" id="UP001432046">
    <property type="component" value="Chromosome"/>
</dbReference>
<evidence type="ECO:0000256" key="1">
    <source>
        <dbReference type="SAM" id="MobiDB-lite"/>
    </source>
</evidence>
<proteinExistence type="predicted"/>
<feature type="region of interest" description="Disordered" evidence="1">
    <location>
        <begin position="1"/>
        <end position="47"/>
    </location>
</feature>
<dbReference type="EMBL" id="JAAOLE020000001">
    <property type="protein sequence ID" value="NVI49511.1"/>
    <property type="molecule type" value="Genomic_DNA"/>
</dbReference>
<gene>
    <name evidence="2" type="ORF">HAP48_043075</name>
    <name evidence="3" type="ORF">WDK88_02960</name>
</gene>
<protein>
    <submittedName>
        <fullName evidence="2">Uncharacterized protein</fullName>
    </submittedName>
</protein>
<evidence type="ECO:0000313" key="2">
    <source>
        <dbReference type="EMBL" id="NVI49511.1"/>
    </source>
</evidence>
<evidence type="ECO:0000313" key="3">
    <source>
        <dbReference type="EMBL" id="WXC80633.1"/>
    </source>
</evidence>
<dbReference type="EMBL" id="CP147711">
    <property type="protein sequence ID" value="WXC80633.1"/>
    <property type="molecule type" value="Genomic_DNA"/>
</dbReference>
<dbReference type="RefSeq" id="WP_166213561.1">
    <property type="nucleotide sequence ID" value="NZ_CP088285.1"/>
</dbReference>
<reference evidence="2" key="1">
    <citation type="submission" date="2020-06" db="EMBL/GenBank/DDBJ databases">
        <title>Whole Genome Sequence of Bradyrhizobium sp. Strain 1S1.</title>
        <authorList>
            <person name="Bromfield E.S.P."/>
            <person name="Cloutier S."/>
        </authorList>
    </citation>
    <scope>NUCLEOTIDE SEQUENCE [LARGE SCALE GENOMIC DNA]</scope>
    <source>
        <strain evidence="2">1S1</strain>
    </source>
</reference>
<reference evidence="3" key="2">
    <citation type="journal article" date="2021" name="Int. J. Syst. Evol. Microbiol.">
        <title>Bradyrhizobium septentrionale sp. nov. (sv. septentrionale) and Bradyrhizobium quebecense sp. nov. (sv. septentrionale) associated with legumes native to Canada possess rearranged symbiosis genes and numerous insertion sequences.</title>
        <authorList>
            <person name="Bromfield E.S.P."/>
            <person name="Cloutier S."/>
        </authorList>
    </citation>
    <scope>NUCLEOTIDE SEQUENCE</scope>
    <source>
        <strain evidence="3">5S5</strain>
    </source>
</reference>
<name>A0A974A4I8_9BRAD</name>
<keyword evidence="4" id="KW-1185">Reference proteome</keyword>
<evidence type="ECO:0000313" key="4">
    <source>
        <dbReference type="Proteomes" id="UP001432046"/>
    </source>
</evidence>
<organism evidence="2">
    <name type="scientific">Bradyrhizobium septentrionale</name>
    <dbReference type="NCBI Taxonomy" id="1404411"/>
    <lineage>
        <taxon>Bacteria</taxon>
        <taxon>Pseudomonadati</taxon>
        <taxon>Pseudomonadota</taxon>
        <taxon>Alphaproteobacteria</taxon>
        <taxon>Hyphomicrobiales</taxon>
        <taxon>Nitrobacteraceae</taxon>
        <taxon>Bradyrhizobium</taxon>
    </lineage>
</organism>
<reference evidence="3" key="3">
    <citation type="submission" date="2024-03" db="EMBL/GenBank/DDBJ databases">
        <authorList>
            <person name="Bromfield E.S.P."/>
            <person name="Cloutier S."/>
        </authorList>
    </citation>
    <scope>NUCLEOTIDE SEQUENCE</scope>
    <source>
        <strain evidence="3">5S5</strain>
    </source>
</reference>
<sequence length="47" mass="5183">MFERMGLGVLDRPVKPGDDSVDEDKASHSRDMVRNWAPGSIAKQGPE</sequence>